<accession>A0A7W7C4V7</accession>
<dbReference type="Gene3D" id="1.10.10.10">
    <property type="entry name" value="Winged helix-like DNA-binding domain superfamily/Winged helix DNA-binding domain"/>
    <property type="match status" value="1"/>
</dbReference>
<keyword evidence="5" id="KW-0804">Transcription</keyword>
<evidence type="ECO:0000256" key="6">
    <source>
        <dbReference type="SAM" id="MobiDB-lite"/>
    </source>
</evidence>
<keyword evidence="3" id="KW-0731">Sigma factor</keyword>
<protein>
    <submittedName>
        <fullName evidence="8">RNA polymerase sigma factor (Sigma-70 family)</fullName>
    </submittedName>
</protein>
<comment type="caution">
    <text evidence="8">The sequence shown here is derived from an EMBL/GenBank/DDBJ whole genome shotgun (WGS) entry which is preliminary data.</text>
</comment>
<dbReference type="InterPro" id="IPR000792">
    <property type="entry name" value="Tscrpt_reg_LuxR_C"/>
</dbReference>
<feature type="compositionally biased region" description="Low complexity" evidence="6">
    <location>
        <begin position="246"/>
        <end position="265"/>
    </location>
</feature>
<dbReference type="NCBIfam" id="TIGR02937">
    <property type="entry name" value="sigma70-ECF"/>
    <property type="match status" value="1"/>
</dbReference>
<feature type="domain" description="HTH luxR-type" evidence="7">
    <location>
        <begin position="107"/>
        <end position="161"/>
    </location>
</feature>
<dbReference type="InterPro" id="IPR013324">
    <property type="entry name" value="RNA_pol_sigma_r3/r4-like"/>
</dbReference>
<dbReference type="RefSeq" id="WP_185000693.1">
    <property type="nucleotide sequence ID" value="NZ_BAAAUI010000003.1"/>
</dbReference>
<gene>
    <name evidence="8" type="ORF">HNR67_000709</name>
</gene>
<dbReference type="GO" id="GO:0003677">
    <property type="term" value="F:DNA binding"/>
    <property type="evidence" value="ECO:0007669"/>
    <property type="project" value="UniProtKB-KW"/>
</dbReference>
<dbReference type="PANTHER" id="PTHR43133:SF8">
    <property type="entry name" value="RNA POLYMERASE SIGMA FACTOR HI_1459-RELATED"/>
    <property type="match status" value="1"/>
</dbReference>
<dbReference type="AlphaFoldDB" id="A0A7W7C4V7"/>
<dbReference type="Pfam" id="PF08281">
    <property type="entry name" value="Sigma70_r4_2"/>
    <property type="match status" value="1"/>
</dbReference>
<dbReference type="PANTHER" id="PTHR43133">
    <property type="entry name" value="RNA POLYMERASE ECF-TYPE SIGMA FACTO"/>
    <property type="match status" value="1"/>
</dbReference>
<dbReference type="GO" id="GO:0016987">
    <property type="term" value="F:sigma factor activity"/>
    <property type="evidence" value="ECO:0007669"/>
    <property type="project" value="UniProtKB-KW"/>
</dbReference>
<dbReference type="InterPro" id="IPR013325">
    <property type="entry name" value="RNA_pol_sigma_r2"/>
</dbReference>
<dbReference type="EMBL" id="JACHMH010000001">
    <property type="protein sequence ID" value="MBB4674591.1"/>
    <property type="molecule type" value="Genomic_DNA"/>
</dbReference>
<evidence type="ECO:0000256" key="4">
    <source>
        <dbReference type="ARBA" id="ARBA00023125"/>
    </source>
</evidence>
<evidence type="ECO:0000256" key="2">
    <source>
        <dbReference type="ARBA" id="ARBA00023015"/>
    </source>
</evidence>
<evidence type="ECO:0000256" key="1">
    <source>
        <dbReference type="ARBA" id="ARBA00010641"/>
    </source>
</evidence>
<dbReference type="SUPFAM" id="SSF88659">
    <property type="entry name" value="Sigma3 and sigma4 domains of RNA polymerase sigma factors"/>
    <property type="match status" value="1"/>
</dbReference>
<comment type="similarity">
    <text evidence="1">Belongs to the sigma-70 factor family. ECF subfamily.</text>
</comment>
<sequence>MDQERLAAATRQAVVRIRAAGASKEQAEDCVQDAVVDLLAGAHRTPVERPEAWLTTVSRRRFVDQLRRRRREQTALARSDAQTRITGSDPSEAIADRDQARWMAAALDELPSTTREVVQRAGAGLSHQQIAAELGLSARSVESHLTRARRLLRRLAAAAVLPACLAAGGLWRWLGAGKLAGVKVALTAVSVPLALGSLAVLPSLPGIGPAPEPPPLALVELPKPISPDPGPISGITPVNPAQPDTAQNNPTQSNPTQNNPAQPNSVQPPPDAATPAHPGGEGKPPPAAGKDKAKPLIGKGKYAGRGGPKFRSFGWSQHKYGQPAGNREDFFAGRGGPGRQHSGGPRH</sequence>
<keyword evidence="9" id="KW-1185">Reference proteome</keyword>
<organism evidence="8 9">
    <name type="scientific">Crossiella cryophila</name>
    <dbReference type="NCBI Taxonomy" id="43355"/>
    <lineage>
        <taxon>Bacteria</taxon>
        <taxon>Bacillati</taxon>
        <taxon>Actinomycetota</taxon>
        <taxon>Actinomycetes</taxon>
        <taxon>Pseudonocardiales</taxon>
        <taxon>Pseudonocardiaceae</taxon>
        <taxon>Crossiella</taxon>
    </lineage>
</organism>
<reference evidence="8 9" key="1">
    <citation type="submission" date="2020-08" db="EMBL/GenBank/DDBJ databases">
        <title>Sequencing the genomes of 1000 actinobacteria strains.</title>
        <authorList>
            <person name="Klenk H.-P."/>
        </authorList>
    </citation>
    <scope>NUCLEOTIDE SEQUENCE [LARGE SCALE GENOMIC DNA]</scope>
    <source>
        <strain evidence="8 9">DSM 44230</strain>
    </source>
</reference>
<evidence type="ECO:0000256" key="3">
    <source>
        <dbReference type="ARBA" id="ARBA00023082"/>
    </source>
</evidence>
<dbReference type="SUPFAM" id="SSF88946">
    <property type="entry name" value="Sigma2 domain of RNA polymerase sigma factors"/>
    <property type="match status" value="1"/>
</dbReference>
<dbReference type="GO" id="GO:0006352">
    <property type="term" value="P:DNA-templated transcription initiation"/>
    <property type="evidence" value="ECO:0007669"/>
    <property type="project" value="InterPro"/>
</dbReference>
<evidence type="ECO:0000313" key="9">
    <source>
        <dbReference type="Proteomes" id="UP000533598"/>
    </source>
</evidence>
<dbReference type="InterPro" id="IPR014284">
    <property type="entry name" value="RNA_pol_sigma-70_dom"/>
</dbReference>
<dbReference type="Proteomes" id="UP000533598">
    <property type="component" value="Unassembled WGS sequence"/>
</dbReference>
<evidence type="ECO:0000313" key="8">
    <source>
        <dbReference type="EMBL" id="MBB4674591.1"/>
    </source>
</evidence>
<dbReference type="InterPro" id="IPR039425">
    <property type="entry name" value="RNA_pol_sigma-70-like"/>
</dbReference>
<feature type="region of interest" description="Disordered" evidence="6">
    <location>
        <begin position="218"/>
        <end position="347"/>
    </location>
</feature>
<dbReference type="InterPro" id="IPR013249">
    <property type="entry name" value="RNA_pol_sigma70_r4_t2"/>
</dbReference>
<dbReference type="Gene3D" id="1.10.1740.10">
    <property type="match status" value="1"/>
</dbReference>
<keyword evidence="2" id="KW-0805">Transcription regulation</keyword>
<evidence type="ECO:0000256" key="5">
    <source>
        <dbReference type="ARBA" id="ARBA00023163"/>
    </source>
</evidence>
<dbReference type="InterPro" id="IPR036388">
    <property type="entry name" value="WH-like_DNA-bd_sf"/>
</dbReference>
<keyword evidence="4" id="KW-0238">DNA-binding</keyword>
<name>A0A7W7C4V7_9PSEU</name>
<evidence type="ECO:0000259" key="7">
    <source>
        <dbReference type="SMART" id="SM00421"/>
    </source>
</evidence>
<dbReference type="SMART" id="SM00421">
    <property type="entry name" value="HTH_LUXR"/>
    <property type="match status" value="1"/>
</dbReference>
<dbReference type="InterPro" id="IPR007627">
    <property type="entry name" value="RNA_pol_sigma70_r2"/>
</dbReference>
<dbReference type="Pfam" id="PF04542">
    <property type="entry name" value="Sigma70_r2"/>
    <property type="match status" value="1"/>
</dbReference>
<proteinExistence type="inferred from homology"/>